<dbReference type="VEuPathDB" id="FungiDB:PC110_g5894"/>
<reference evidence="1 2" key="1">
    <citation type="submission" date="2018-01" db="EMBL/GenBank/DDBJ databases">
        <title>Draft genome of the strawberry crown rot pathogen Phytophthora cactorum.</title>
        <authorList>
            <person name="Armitage A.D."/>
            <person name="Lysoe E."/>
            <person name="Nellist C.F."/>
            <person name="Harrison R.J."/>
            <person name="Brurberg M.B."/>
        </authorList>
    </citation>
    <scope>NUCLEOTIDE SEQUENCE [LARGE SCALE GENOMIC DNA]</scope>
    <source>
        <strain evidence="1 2">10300</strain>
    </source>
</reference>
<accession>A0A329SPF6</accession>
<sequence>MGFDELKPGNTTSTKATAIKVFKAFVTNENVEFEYVKP</sequence>
<evidence type="ECO:0000313" key="2">
    <source>
        <dbReference type="Proteomes" id="UP000251314"/>
    </source>
</evidence>
<dbReference type="EMBL" id="MJFZ01000102">
    <property type="protein sequence ID" value="RAW37826.1"/>
    <property type="molecule type" value="Genomic_DNA"/>
</dbReference>
<comment type="caution">
    <text evidence="1">The sequence shown here is derived from an EMBL/GenBank/DDBJ whole genome shotgun (WGS) entry which is preliminary data.</text>
</comment>
<dbReference type="Proteomes" id="UP000251314">
    <property type="component" value="Unassembled WGS sequence"/>
</dbReference>
<keyword evidence="2" id="KW-1185">Reference proteome</keyword>
<evidence type="ECO:0000313" key="1">
    <source>
        <dbReference type="EMBL" id="RAW37826.1"/>
    </source>
</evidence>
<protein>
    <submittedName>
        <fullName evidence="1">Uncharacterized protein</fullName>
    </submittedName>
</protein>
<dbReference type="AlphaFoldDB" id="A0A329SPF6"/>
<gene>
    <name evidence="1" type="ORF">PC110_g5894</name>
</gene>
<proteinExistence type="predicted"/>
<name>A0A329SPF6_9STRA</name>
<organism evidence="1 2">
    <name type="scientific">Phytophthora cactorum</name>
    <dbReference type="NCBI Taxonomy" id="29920"/>
    <lineage>
        <taxon>Eukaryota</taxon>
        <taxon>Sar</taxon>
        <taxon>Stramenopiles</taxon>
        <taxon>Oomycota</taxon>
        <taxon>Peronosporomycetes</taxon>
        <taxon>Peronosporales</taxon>
        <taxon>Peronosporaceae</taxon>
        <taxon>Phytophthora</taxon>
    </lineage>
</organism>